<organism evidence="9 10">
    <name type="scientific">Hymenobacter bucti</name>
    <dbReference type="NCBI Taxonomy" id="1844114"/>
    <lineage>
        <taxon>Bacteria</taxon>
        <taxon>Pseudomonadati</taxon>
        <taxon>Bacteroidota</taxon>
        <taxon>Cytophagia</taxon>
        <taxon>Cytophagales</taxon>
        <taxon>Hymenobacteraceae</taxon>
        <taxon>Hymenobacter</taxon>
    </lineage>
</organism>
<dbReference type="NCBIfam" id="TIGR04178">
    <property type="entry name" value="exo_archaeo"/>
    <property type="match status" value="1"/>
</dbReference>
<keyword evidence="7 8" id="KW-0472">Membrane</keyword>
<dbReference type="EMBL" id="JBHUFD010000005">
    <property type="protein sequence ID" value="MFD1873854.1"/>
    <property type="molecule type" value="Genomic_DNA"/>
</dbReference>
<evidence type="ECO:0000256" key="3">
    <source>
        <dbReference type="ARBA" id="ARBA00022670"/>
    </source>
</evidence>
<keyword evidence="10" id="KW-1185">Reference proteome</keyword>
<dbReference type="NCBIfam" id="NF046081">
    <property type="entry name" value="exosort_XrtX"/>
    <property type="match status" value="1"/>
</dbReference>
<dbReference type="InterPro" id="IPR026392">
    <property type="entry name" value="Exo/Archaeosortase_dom"/>
</dbReference>
<keyword evidence="4 8" id="KW-0812">Transmembrane</keyword>
<keyword evidence="5 9" id="KW-0378">Hydrolase</keyword>
<evidence type="ECO:0000256" key="1">
    <source>
        <dbReference type="ARBA" id="ARBA00004651"/>
    </source>
</evidence>
<evidence type="ECO:0000256" key="2">
    <source>
        <dbReference type="ARBA" id="ARBA00022475"/>
    </source>
</evidence>
<keyword evidence="2" id="KW-1003">Cell membrane</keyword>
<evidence type="ECO:0000256" key="5">
    <source>
        <dbReference type="ARBA" id="ARBA00022801"/>
    </source>
</evidence>
<gene>
    <name evidence="9" type="primary">xrtX</name>
    <name evidence="9" type="ORF">ACFSDX_15515</name>
</gene>
<evidence type="ECO:0000256" key="4">
    <source>
        <dbReference type="ARBA" id="ARBA00022692"/>
    </source>
</evidence>
<evidence type="ECO:0000313" key="10">
    <source>
        <dbReference type="Proteomes" id="UP001597197"/>
    </source>
</evidence>
<keyword evidence="6 8" id="KW-1133">Transmembrane helix</keyword>
<dbReference type="InterPro" id="IPR019127">
    <property type="entry name" value="Exosortase"/>
</dbReference>
<feature type="transmembrane region" description="Helical" evidence="8">
    <location>
        <begin position="46"/>
        <end position="65"/>
    </location>
</feature>
<reference evidence="10" key="1">
    <citation type="journal article" date="2019" name="Int. J. Syst. Evol. Microbiol.">
        <title>The Global Catalogue of Microorganisms (GCM) 10K type strain sequencing project: providing services to taxonomists for standard genome sequencing and annotation.</title>
        <authorList>
            <consortium name="The Broad Institute Genomics Platform"/>
            <consortium name="The Broad Institute Genome Sequencing Center for Infectious Disease"/>
            <person name="Wu L."/>
            <person name="Ma J."/>
        </authorList>
    </citation>
    <scope>NUCLEOTIDE SEQUENCE [LARGE SCALE GENOMIC DNA]</scope>
    <source>
        <strain evidence="10">CGMCC 1.15795</strain>
    </source>
</reference>
<sequence length="189" mass="20869">MSPTLPPSSPRVSSPLLRFALLAGGLYLLWFLGYEHYLAADGRLDAALTHNLATVCAAGLRLLGYDATISGGAQPLISLAGRPVVFIWHPCNGLVLYALFSGFIVAFPGPFRRKLWFIPLGLFLIYSLNVLRVIALSFNKYYDYQSADFNHHYTFTAVVYAGIFALWMWWATRGATAARRPATESYAAA</sequence>
<comment type="subcellular location">
    <subcellularLocation>
        <location evidence="1">Cell membrane</location>
        <topology evidence="1">Multi-pass membrane protein</topology>
    </subcellularLocation>
</comment>
<evidence type="ECO:0000256" key="6">
    <source>
        <dbReference type="ARBA" id="ARBA00022989"/>
    </source>
</evidence>
<feature type="transmembrane region" description="Helical" evidence="8">
    <location>
        <begin position="85"/>
        <end position="108"/>
    </location>
</feature>
<comment type="caution">
    <text evidence="9">The sequence shown here is derived from an EMBL/GenBank/DDBJ whole genome shotgun (WGS) entry which is preliminary data.</text>
</comment>
<name>A0ABW4QW87_9BACT</name>
<dbReference type="GO" id="GO:0016787">
    <property type="term" value="F:hydrolase activity"/>
    <property type="evidence" value="ECO:0007669"/>
    <property type="project" value="UniProtKB-KW"/>
</dbReference>
<protein>
    <submittedName>
        <fullName evidence="9">Exosortase X</fullName>
        <ecNumber evidence="9">3.4.22.-</ecNumber>
    </submittedName>
</protein>
<evidence type="ECO:0000313" key="9">
    <source>
        <dbReference type="EMBL" id="MFD1873854.1"/>
    </source>
</evidence>
<dbReference type="EC" id="3.4.22.-" evidence="9"/>
<dbReference type="Proteomes" id="UP001597197">
    <property type="component" value="Unassembled WGS sequence"/>
</dbReference>
<evidence type="ECO:0000256" key="8">
    <source>
        <dbReference type="SAM" id="Phobius"/>
    </source>
</evidence>
<evidence type="ECO:0000256" key="7">
    <source>
        <dbReference type="ARBA" id="ARBA00023136"/>
    </source>
</evidence>
<feature type="transmembrane region" description="Helical" evidence="8">
    <location>
        <begin position="115"/>
        <end position="138"/>
    </location>
</feature>
<dbReference type="Pfam" id="PF09721">
    <property type="entry name" value="Exosortase_EpsH"/>
    <property type="match status" value="1"/>
</dbReference>
<dbReference type="RefSeq" id="WP_382315112.1">
    <property type="nucleotide sequence ID" value="NZ_JBHUFD010000005.1"/>
</dbReference>
<feature type="transmembrane region" description="Helical" evidence="8">
    <location>
        <begin position="16"/>
        <end position="34"/>
    </location>
</feature>
<accession>A0ABW4QW87</accession>
<feature type="transmembrane region" description="Helical" evidence="8">
    <location>
        <begin position="150"/>
        <end position="170"/>
    </location>
</feature>
<proteinExistence type="predicted"/>
<keyword evidence="3" id="KW-0645">Protease</keyword>